<dbReference type="CDD" id="cd18564">
    <property type="entry name" value="ABC_6TM_exporter_like"/>
    <property type="match status" value="1"/>
</dbReference>
<dbReference type="PANTHER" id="PTHR43394:SF1">
    <property type="entry name" value="ATP-BINDING CASSETTE SUB-FAMILY B MEMBER 10, MITOCHONDRIAL"/>
    <property type="match status" value="1"/>
</dbReference>
<keyword evidence="12" id="KW-1185">Reference proteome</keyword>
<name>E1K1R4_SOLFR</name>
<accession>E1K1R4</accession>
<dbReference type="SUPFAM" id="SSF52540">
    <property type="entry name" value="P-loop containing nucleoside triphosphate hydrolases"/>
    <property type="match status" value="1"/>
</dbReference>
<gene>
    <name evidence="11" type="ORF">DesfrDRAFT_3814</name>
</gene>
<dbReference type="InterPro" id="IPR003439">
    <property type="entry name" value="ABC_transporter-like_ATP-bd"/>
</dbReference>
<feature type="transmembrane region" description="Helical" evidence="8">
    <location>
        <begin position="256"/>
        <end position="277"/>
    </location>
</feature>
<dbReference type="Gene3D" id="3.40.50.300">
    <property type="entry name" value="P-loop containing nucleotide triphosphate hydrolases"/>
    <property type="match status" value="1"/>
</dbReference>
<dbReference type="eggNOG" id="COG1132">
    <property type="taxonomic scope" value="Bacteria"/>
</dbReference>
<evidence type="ECO:0000313" key="11">
    <source>
        <dbReference type="EMBL" id="EFL49455.1"/>
    </source>
</evidence>
<dbReference type="AlphaFoldDB" id="E1K1R4"/>
<dbReference type="EMBL" id="AECZ01000043">
    <property type="protein sequence ID" value="EFL49455.1"/>
    <property type="molecule type" value="Genomic_DNA"/>
</dbReference>
<dbReference type="RefSeq" id="WP_005996608.1">
    <property type="nucleotide sequence ID" value="NZ_AECZ01000043.1"/>
</dbReference>
<dbReference type="Proteomes" id="UP000006250">
    <property type="component" value="Unassembled WGS sequence"/>
</dbReference>
<evidence type="ECO:0000256" key="7">
    <source>
        <dbReference type="ARBA" id="ARBA00023136"/>
    </source>
</evidence>
<evidence type="ECO:0000259" key="9">
    <source>
        <dbReference type="PROSITE" id="PS50893"/>
    </source>
</evidence>
<dbReference type="GO" id="GO:0005524">
    <property type="term" value="F:ATP binding"/>
    <property type="evidence" value="ECO:0007669"/>
    <property type="project" value="UniProtKB-KW"/>
</dbReference>
<keyword evidence="3 8" id="KW-0812">Transmembrane</keyword>
<dbReference type="GO" id="GO:0016887">
    <property type="term" value="F:ATP hydrolysis activity"/>
    <property type="evidence" value="ECO:0007669"/>
    <property type="project" value="InterPro"/>
</dbReference>
<evidence type="ECO:0000256" key="4">
    <source>
        <dbReference type="ARBA" id="ARBA00022741"/>
    </source>
</evidence>
<dbReference type="InterPro" id="IPR039421">
    <property type="entry name" value="Type_1_exporter"/>
</dbReference>
<keyword evidence="5" id="KW-0067">ATP-binding</keyword>
<dbReference type="InterPro" id="IPR017871">
    <property type="entry name" value="ABC_transporter-like_CS"/>
</dbReference>
<dbReference type="STRING" id="596151.DesfrDRAFT_3814"/>
<proteinExistence type="predicted"/>
<feature type="transmembrane region" description="Helical" evidence="8">
    <location>
        <begin position="143"/>
        <end position="167"/>
    </location>
</feature>
<dbReference type="InterPro" id="IPR027417">
    <property type="entry name" value="P-loop_NTPase"/>
</dbReference>
<dbReference type="PROSITE" id="PS00211">
    <property type="entry name" value="ABC_TRANSPORTER_1"/>
    <property type="match status" value="1"/>
</dbReference>
<dbReference type="GO" id="GO:0005886">
    <property type="term" value="C:plasma membrane"/>
    <property type="evidence" value="ECO:0007669"/>
    <property type="project" value="UniProtKB-SubCell"/>
</dbReference>
<feature type="domain" description="ABC transmembrane type-1" evidence="10">
    <location>
        <begin position="19"/>
        <end position="316"/>
    </location>
</feature>
<evidence type="ECO:0000313" key="12">
    <source>
        <dbReference type="Proteomes" id="UP000006250"/>
    </source>
</evidence>
<dbReference type="InterPro" id="IPR011527">
    <property type="entry name" value="ABC1_TM_dom"/>
</dbReference>
<feature type="domain" description="ABC transporter" evidence="9">
    <location>
        <begin position="350"/>
        <end position="584"/>
    </location>
</feature>
<evidence type="ECO:0000256" key="8">
    <source>
        <dbReference type="SAM" id="Phobius"/>
    </source>
</evidence>
<dbReference type="SMART" id="SM00382">
    <property type="entry name" value="AAA"/>
    <property type="match status" value="1"/>
</dbReference>
<dbReference type="Gene3D" id="1.20.1560.10">
    <property type="entry name" value="ABC transporter type 1, transmembrane domain"/>
    <property type="match status" value="1"/>
</dbReference>
<dbReference type="PROSITE" id="PS50893">
    <property type="entry name" value="ABC_TRANSPORTER_2"/>
    <property type="match status" value="1"/>
</dbReference>
<evidence type="ECO:0000259" key="10">
    <source>
        <dbReference type="PROSITE" id="PS50929"/>
    </source>
</evidence>
<evidence type="ECO:0000256" key="6">
    <source>
        <dbReference type="ARBA" id="ARBA00022989"/>
    </source>
</evidence>
<dbReference type="InterPro" id="IPR003593">
    <property type="entry name" value="AAA+_ATPase"/>
</dbReference>
<evidence type="ECO:0000256" key="2">
    <source>
        <dbReference type="ARBA" id="ARBA00022448"/>
    </source>
</evidence>
<sequence>MSMFRTLLGYLKPYKYLFLLGLGLVALASAMELLKPWPLTLAVDQIIGHKPLDVMGWKPDLAAISIGVQLLTVVGMLVGVHFLVGFVQLLNNYLTIRMGQDMVQDLRCDLFDHLQRQSLRFHQNWPTGDLIYRIMGDTYAVQALLMNGVFTTVTSTALLLGMLVVCLQMDAELTLYALCVIPLLFVAISRVSRKIGDLTTETHLKESQVYTTVERIFSSITLVQAFGREDEERRRFVSESQRSFDRKLSLYALQTVYGWLVSGITAAGTALVLYVGVRHVIDGLLSTGELLVFIAYLASLYTPLNNLSVTVGGIRGSLAQAKRVMDVLAVDEAVPEAPDAPALAVSKAEVRFDAVSFGYVPEKMVLNDVDFICPGGSTVAVVGQTGAGKTSLISLLLRFYDPQKGAITIDGQDLRSVGLKSLRDKIAIVLQETQLFPMSVHDNIAYGKKQATREEVERVARLANAHDFIAALPKGYDTILGEKGSNLSGGQRQRLAIARALLKDAPLLILDEPTSALDAETEALIMEGLERLMENRTTFVIAHRLSMMRRADVILVIKNQRIHEMGSYDELMARNGEFARLHAIQMGKGRPEKLPPHPLVA</sequence>
<dbReference type="PROSITE" id="PS50929">
    <property type="entry name" value="ABC_TM1F"/>
    <property type="match status" value="1"/>
</dbReference>
<keyword evidence="6 8" id="KW-1133">Transmembrane helix</keyword>
<dbReference type="OrthoDB" id="9760168at2"/>
<reference evidence="11 12" key="1">
    <citation type="submission" date="2010-08" db="EMBL/GenBank/DDBJ databases">
        <title>The draft genome of Desulfovibrio fructosovorans JJ.</title>
        <authorList>
            <consortium name="US DOE Joint Genome Institute (JGI-PGF)"/>
            <person name="Lucas S."/>
            <person name="Copeland A."/>
            <person name="Lapidus A."/>
            <person name="Cheng J.-F."/>
            <person name="Bruce D."/>
            <person name="Goodwin L."/>
            <person name="Pitluck S."/>
            <person name="Land M.L."/>
            <person name="Hauser L."/>
            <person name="Chang Y.-J."/>
            <person name="Jeffries C."/>
            <person name="Wall J.D."/>
            <person name="Stahl D.A."/>
            <person name="Arkin A.P."/>
            <person name="Dehal P."/>
            <person name="Stolyar S.M."/>
            <person name="Hazen T.C."/>
            <person name="Woyke T.J."/>
        </authorList>
    </citation>
    <scope>NUCLEOTIDE SEQUENCE [LARGE SCALE GENOMIC DNA]</scope>
    <source>
        <strain evidence="11 12">JJ</strain>
    </source>
</reference>
<comment type="caution">
    <text evidence="11">The sequence shown here is derived from an EMBL/GenBank/DDBJ whole genome shotgun (WGS) entry which is preliminary data.</text>
</comment>
<dbReference type="InterPro" id="IPR036640">
    <property type="entry name" value="ABC1_TM_sf"/>
</dbReference>
<evidence type="ECO:0000256" key="3">
    <source>
        <dbReference type="ARBA" id="ARBA00022692"/>
    </source>
</evidence>
<keyword evidence="2" id="KW-0813">Transport</keyword>
<comment type="subcellular location">
    <subcellularLocation>
        <location evidence="1">Cell membrane</location>
        <topology evidence="1">Multi-pass membrane protein</topology>
    </subcellularLocation>
</comment>
<evidence type="ECO:0000256" key="5">
    <source>
        <dbReference type="ARBA" id="ARBA00022840"/>
    </source>
</evidence>
<dbReference type="SUPFAM" id="SSF90123">
    <property type="entry name" value="ABC transporter transmembrane region"/>
    <property type="match status" value="1"/>
</dbReference>
<dbReference type="PANTHER" id="PTHR43394">
    <property type="entry name" value="ATP-DEPENDENT PERMEASE MDL1, MITOCHONDRIAL"/>
    <property type="match status" value="1"/>
</dbReference>
<feature type="transmembrane region" description="Helical" evidence="8">
    <location>
        <begin position="173"/>
        <end position="191"/>
    </location>
</feature>
<dbReference type="FunFam" id="3.40.50.300:FF:000287">
    <property type="entry name" value="Multidrug ABC transporter ATP-binding protein"/>
    <property type="match status" value="1"/>
</dbReference>
<dbReference type="GO" id="GO:0015421">
    <property type="term" value="F:ABC-type oligopeptide transporter activity"/>
    <property type="evidence" value="ECO:0007669"/>
    <property type="project" value="TreeGrafter"/>
</dbReference>
<keyword evidence="7 8" id="KW-0472">Membrane</keyword>
<evidence type="ECO:0000256" key="1">
    <source>
        <dbReference type="ARBA" id="ARBA00004651"/>
    </source>
</evidence>
<organism evidence="11 12">
    <name type="scientific">Solidesulfovibrio fructosivorans JJ]</name>
    <dbReference type="NCBI Taxonomy" id="596151"/>
    <lineage>
        <taxon>Bacteria</taxon>
        <taxon>Pseudomonadati</taxon>
        <taxon>Thermodesulfobacteriota</taxon>
        <taxon>Desulfovibrionia</taxon>
        <taxon>Desulfovibrionales</taxon>
        <taxon>Desulfovibrionaceae</taxon>
        <taxon>Solidesulfovibrio</taxon>
    </lineage>
</organism>
<dbReference type="Pfam" id="PF00005">
    <property type="entry name" value="ABC_tran"/>
    <property type="match status" value="1"/>
</dbReference>
<protein>
    <submittedName>
        <fullName evidence="11">ABC transporter related protein</fullName>
    </submittedName>
</protein>
<keyword evidence="4" id="KW-0547">Nucleotide-binding</keyword>
<feature type="transmembrane region" description="Helical" evidence="8">
    <location>
        <begin position="61"/>
        <end position="90"/>
    </location>
</feature>
<dbReference type="Pfam" id="PF00664">
    <property type="entry name" value="ABC_membrane"/>
    <property type="match status" value="1"/>
</dbReference>